<reference evidence="2 3" key="1">
    <citation type="journal article" date="2012" name="Int. J. Syst. Evol. Microbiol.">
        <title>Vibrio caribbeanicus sp. nov., isolated from the marine sponge Scleritoderma cyanea.</title>
        <authorList>
            <person name="Hoffmann M."/>
            <person name="Monday S.R."/>
            <person name="Allard M.W."/>
            <person name="Strain E.A."/>
            <person name="Whittaker P."/>
            <person name="Naum M."/>
            <person name="McCarthy P.J."/>
            <person name="Lopez J.V."/>
            <person name="Fischer M."/>
            <person name="Brown E.W."/>
        </authorList>
    </citation>
    <scope>NUCLEOTIDE SEQUENCE [LARGE SCALE GENOMIC DNA]</scope>
    <source>
        <strain evidence="2 3">ATCC BAA-2122</strain>
    </source>
</reference>
<name>E3BJC6_9VIBR</name>
<dbReference type="Proteomes" id="UP000002943">
    <property type="component" value="Unassembled WGS sequence"/>
</dbReference>
<keyword evidence="3" id="KW-1185">Reference proteome</keyword>
<dbReference type="STRING" id="796620.VIBC2010_06994"/>
<dbReference type="PROSITE" id="PS51257">
    <property type="entry name" value="PROKAR_LIPOPROTEIN"/>
    <property type="match status" value="1"/>
</dbReference>
<gene>
    <name evidence="2" type="ORF">VIBC2010_06994</name>
</gene>
<sequence>MKQSVLKQQTDQKAAPAYGSWGSGACMLALVSENPPNYCAP</sequence>
<proteinExistence type="predicted"/>
<dbReference type="AlphaFoldDB" id="E3BJC6"/>
<dbReference type="RefSeq" id="WP_009601125.1">
    <property type="nucleotide sequence ID" value="NZ_AEIU01000069.1"/>
</dbReference>
<evidence type="ECO:0000256" key="1">
    <source>
        <dbReference type="SAM" id="MobiDB-lite"/>
    </source>
</evidence>
<organism evidence="2 3">
    <name type="scientific">Vibrio caribbeanicus ATCC BAA-2122</name>
    <dbReference type="NCBI Taxonomy" id="796620"/>
    <lineage>
        <taxon>Bacteria</taxon>
        <taxon>Pseudomonadati</taxon>
        <taxon>Pseudomonadota</taxon>
        <taxon>Gammaproteobacteria</taxon>
        <taxon>Vibrionales</taxon>
        <taxon>Vibrionaceae</taxon>
        <taxon>Vibrio</taxon>
    </lineage>
</organism>
<feature type="region of interest" description="Disordered" evidence="1">
    <location>
        <begin position="1"/>
        <end position="20"/>
    </location>
</feature>
<accession>E3BJC6</accession>
<protein>
    <submittedName>
        <fullName evidence="2">Uncharacterized protein</fullName>
    </submittedName>
</protein>
<evidence type="ECO:0000313" key="3">
    <source>
        <dbReference type="Proteomes" id="UP000002943"/>
    </source>
</evidence>
<evidence type="ECO:0000313" key="2">
    <source>
        <dbReference type="EMBL" id="EFP96695.1"/>
    </source>
</evidence>
<dbReference type="EMBL" id="AEIU01000069">
    <property type="protein sequence ID" value="EFP96695.1"/>
    <property type="molecule type" value="Genomic_DNA"/>
</dbReference>
<comment type="caution">
    <text evidence="2">The sequence shown here is derived from an EMBL/GenBank/DDBJ whole genome shotgun (WGS) entry which is preliminary data.</text>
</comment>
<feature type="compositionally biased region" description="Polar residues" evidence="1">
    <location>
        <begin position="1"/>
        <end position="12"/>
    </location>
</feature>